<feature type="transmembrane region" description="Helical" evidence="1">
    <location>
        <begin position="141"/>
        <end position="158"/>
    </location>
</feature>
<dbReference type="OrthoDB" id="45556at2"/>
<protein>
    <recommendedName>
        <fullName evidence="4">DUF4129 domain-containing protein</fullName>
    </recommendedName>
</protein>
<dbReference type="STRING" id="416591.Tlet_0945"/>
<reference evidence="2 3" key="1">
    <citation type="submission" date="2007-08" db="EMBL/GenBank/DDBJ databases">
        <title>Complete sequence of Thermotoga lettingae TMO.</title>
        <authorList>
            <consortium name="US DOE Joint Genome Institute"/>
            <person name="Copeland A."/>
            <person name="Lucas S."/>
            <person name="Lapidus A."/>
            <person name="Barry K."/>
            <person name="Glavina del Rio T."/>
            <person name="Dalin E."/>
            <person name="Tice H."/>
            <person name="Pitluck S."/>
            <person name="Foster B."/>
            <person name="Bruce D."/>
            <person name="Schmutz J."/>
            <person name="Larimer F."/>
            <person name="Land M."/>
            <person name="Hauser L."/>
            <person name="Kyrpides N."/>
            <person name="Mikhailova N."/>
            <person name="Nelson K."/>
            <person name="Gogarten J.P."/>
            <person name="Noll K."/>
            <person name="Richardson P."/>
        </authorList>
    </citation>
    <scope>NUCLEOTIDE SEQUENCE [LARGE SCALE GENOMIC DNA]</scope>
    <source>
        <strain evidence="3">ATCC BAA-301 / DSM 14385 / NBRC 107922 / TMO</strain>
    </source>
</reference>
<keyword evidence="1" id="KW-0812">Transmembrane</keyword>
<keyword evidence="3" id="KW-1185">Reference proteome</keyword>
<evidence type="ECO:0000313" key="2">
    <source>
        <dbReference type="EMBL" id="ABV33511.1"/>
    </source>
</evidence>
<evidence type="ECO:0008006" key="4">
    <source>
        <dbReference type="Google" id="ProtNLM"/>
    </source>
</evidence>
<reference evidence="2 3" key="2">
    <citation type="journal article" date="2009" name="Proc. Natl. Acad. Sci. U.S.A.">
        <title>On the chimeric nature, thermophilic origin, and phylogenetic placement of the Thermotogales.</title>
        <authorList>
            <person name="Zhaxybayeva O."/>
            <person name="Swithers K.S."/>
            <person name="Lapierre P."/>
            <person name="Fournier G.P."/>
            <person name="Bickhart D.M."/>
            <person name="DeBoy R.T."/>
            <person name="Nelson K.E."/>
            <person name="Nesbo C.L."/>
            <person name="Doolittle W.F."/>
            <person name="Gogarten J.P."/>
            <person name="Noll K.M."/>
        </authorList>
    </citation>
    <scope>NUCLEOTIDE SEQUENCE [LARGE SCALE GENOMIC DNA]</scope>
    <source>
        <strain evidence="3">ATCC BAA-301 / DSM 14385 / NBRC 107922 / TMO</strain>
    </source>
</reference>
<feature type="transmembrane region" description="Helical" evidence="1">
    <location>
        <begin position="77"/>
        <end position="96"/>
    </location>
</feature>
<evidence type="ECO:0000313" key="3">
    <source>
        <dbReference type="Proteomes" id="UP000002016"/>
    </source>
</evidence>
<sequence length="446" mass="50848" precursor="true">MRFKDLRQFTIFGAGITSFYLLSAFLPLWFSLPLTVFSSILALFLSDENCSLVIVSPFVLIASFVVAGIAKLGFSQAFLILIIVECAALIFSKYTVPSFISLLTVGIYLSMAGSHGVRFDSLFFAVLTFLWYLHKTKKCRIRLIVVYLLIVLIASTIVPDVNFSLLKPVFDQNNFHSEKMRKSENLPGEGNYVTVVRPDKSTDKNVPKDKFSEILEKIWFPSVLIIFGIFLISFALNNFGISGTIKLFLTGAATFLIIITALSISLSFVKPVERNADQMILHRNSIVNDQQSIYTAPATTVVTQREKMFSNRVNIIPFLNVVSVAVLSLMIIAVIYSARILRKKEVLNQKKGDEQEQHIFENTPPLEFDKRSILKAYWWLRRKYFAQYHSKTPHEILDIEGDKNLSMLTSIYVKTKYGRKKLNDEEIKNFYDSLISFCKSHDQTKK</sequence>
<feature type="transmembrane region" description="Helical" evidence="1">
    <location>
        <begin position="248"/>
        <end position="269"/>
    </location>
</feature>
<evidence type="ECO:0000256" key="1">
    <source>
        <dbReference type="SAM" id="Phobius"/>
    </source>
</evidence>
<keyword evidence="1" id="KW-1133">Transmembrane helix</keyword>
<dbReference type="AlphaFoldDB" id="A8F5S7"/>
<feature type="transmembrane region" description="Helical" evidence="1">
    <location>
        <begin position="218"/>
        <end position="236"/>
    </location>
</feature>
<dbReference type="Proteomes" id="UP000002016">
    <property type="component" value="Chromosome"/>
</dbReference>
<dbReference type="KEGG" id="tle:Tlet_0945"/>
<dbReference type="eggNOG" id="ENOG50341Z9">
    <property type="taxonomic scope" value="Bacteria"/>
</dbReference>
<accession>A8F5S7</accession>
<feature type="transmembrane region" description="Helical" evidence="1">
    <location>
        <begin position="315"/>
        <end position="341"/>
    </location>
</feature>
<feature type="transmembrane region" description="Helical" evidence="1">
    <location>
        <begin position="12"/>
        <end position="32"/>
    </location>
</feature>
<proteinExistence type="predicted"/>
<name>A8F5S7_PSELT</name>
<dbReference type="HOGENOM" id="CLU_613742_0_0_0"/>
<gene>
    <name evidence="2" type="ordered locus">Tlet_0945</name>
</gene>
<organism evidence="2 3">
    <name type="scientific">Pseudothermotoga lettingae (strain ATCC BAA-301 / DSM 14385 / NBRC 107922 / TMO)</name>
    <name type="common">Thermotoga lettingae</name>
    <dbReference type="NCBI Taxonomy" id="416591"/>
    <lineage>
        <taxon>Bacteria</taxon>
        <taxon>Thermotogati</taxon>
        <taxon>Thermotogota</taxon>
        <taxon>Thermotogae</taxon>
        <taxon>Thermotogales</taxon>
        <taxon>Thermotogaceae</taxon>
        <taxon>Pseudothermotoga</taxon>
    </lineage>
</organism>
<dbReference type="EMBL" id="CP000812">
    <property type="protein sequence ID" value="ABV33511.1"/>
    <property type="molecule type" value="Genomic_DNA"/>
</dbReference>
<dbReference type="RefSeq" id="WP_012002992.1">
    <property type="nucleotide sequence ID" value="NC_009828.1"/>
</dbReference>
<feature type="transmembrane region" description="Helical" evidence="1">
    <location>
        <begin position="116"/>
        <end position="134"/>
    </location>
</feature>
<keyword evidence="1" id="KW-0472">Membrane</keyword>
<feature type="transmembrane region" description="Helical" evidence="1">
    <location>
        <begin position="52"/>
        <end position="70"/>
    </location>
</feature>